<dbReference type="InterPro" id="IPR027417">
    <property type="entry name" value="P-loop_NTPase"/>
</dbReference>
<protein>
    <submittedName>
        <fullName evidence="6">AfsR/SARP family transcriptional regulator</fullName>
    </submittedName>
</protein>
<name>A0A6L9S456_9ACTN</name>
<dbReference type="Gene3D" id="1.25.40.10">
    <property type="entry name" value="Tetratricopeptide repeat domain"/>
    <property type="match status" value="2"/>
</dbReference>
<dbReference type="SMART" id="SM01043">
    <property type="entry name" value="BTAD"/>
    <property type="match status" value="1"/>
</dbReference>
<dbReference type="InterPro" id="IPR001867">
    <property type="entry name" value="OmpR/PhoB-type_DNA-bd"/>
</dbReference>
<sequence length="1094" mass="117754">MQIAMLGPLEVRADGDVAVQVGGLRLRTLLIALALEPGRVISTSRLVEAIWADEPPERAVNAVQALVSRLRRVLPDSVIQVHASGYRLAIEPDAVDVVRFERMTTAGRAAARAGEPETAAHLLREALDLWRGAALSDVAEKDYFRGPAARLAEMRLAAIEDRVEADLRLGRGAELTTELTTVVAEHPLRERLVASLMRSLCAAGRPAEALQAYESARQELADTLGTDPSAELSTLHTAILRGELGSGPARSAAAPGTPSSEAVPPSAWTVDRAPSSEASGPLTSGPQTNLRAGLTSFIGRDEDVVEVGRLVDRHRLVTLTGPGGAGKTRLSIESARTLTDRIPDGTWLVELASVRDGADVPQAILTALGLRDQAIAGWTSVDEPVGRLASALRLRRTLLVLDNCEHVIDAVASLVDRLLGQCPHLRILATSREPLSIAGESVWPVRPFSLPPEHATATEALSYPAVRLLADRGAAARPGFEVTEQTAAAVVRVCRALDGMPLAIELAAARLRTMTVEQLANRLDDRFRLLTSGSRVASRQHRTLRAVVDWSWELLSDEERVLLRRLALFTGGATIESAERVCAGDAVDADRVVELLVTLTDKSLLVSDDTDDAPRYRMLETIRTYCLERLDGAGERERIRRAHADYFIELAETVDPHLRRAEQLAWRDRLAAEHDNLTSALREAVAVGDAQRAVRLVAAAGWYWWVSGRKVEGLEMAEAALELPGEVADTARAGACAVAAVFSTAGIGDERTAQKWLDQVADLDLSAQDGSPLLRFLRPLGEMARAAADGAPAGEYIVDDLLTDTDPWVRAMARLNRARLQYNLGHDMVGATTDAEMALAEFRSIGERWGLSFALTTLADLVVLNGDLAAALAYYEEAIDVVIEMGMVEDVLFMRGKQILLRWLIGDVRGSAEAEAEADREARQITWPDGLAGLALAKAELARWKGDVATARKLLAETEAALRDFDVHAVFQAMILDLTAHLDAAEGEHETARARRSEALALAVQSTHAPTVGQVLVGIADQALRMESPSEAAAMLAAADAIRGAPDRFAPDAARIEGRARAALGDEGYAEAARRGHEVTLATVRDLAAPILDA</sequence>
<feature type="region of interest" description="Disordered" evidence="4">
    <location>
        <begin position="246"/>
        <end position="289"/>
    </location>
</feature>
<dbReference type="InterPro" id="IPR016032">
    <property type="entry name" value="Sig_transdc_resp-reg_C-effctor"/>
</dbReference>
<dbReference type="SUPFAM" id="SSF48452">
    <property type="entry name" value="TPR-like"/>
    <property type="match status" value="2"/>
</dbReference>
<dbReference type="CDD" id="cd15831">
    <property type="entry name" value="BTAD"/>
    <property type="match status" value="1"/>
</dbReference>
<feature type="domain" description="OmpR/PhoB-type" evidence="5">
    <location>
        <begin position="1"/>
        <end position="90"/>
    </location>
</feature>
<evidence type="ECO:0000259" key="5">
    <source>
        <dbReference type="PROSITE" id="PS51755"/>
    </source>
</evidence>
<dbReference type="GO" id="GO:0003677">
    <property type="term" value="F:DNA binding"/>
    <property type="evidence" value="ECO:0007669"/>
    <property type="project" value="UniProtKB-UniRule"/>
</dbReference>
<gene>
    <name evidence="6" type="ORF">G1H10_07010</name>
</gene>
<comment type="similarity">
    <text evidence="1">Belongs to the AfsR/DnrI/RedD regulatory family.</text>
</comment>
<evidence type="ECO:0000256" key="3">
    <source>
        <dbReference type="PROSITE-ProRule" id="PRU01091"/>
    </source>
</evidence>
<dbReference type="PANTHER" id="PTHR47691:SF3">
    <property type="entry name" value="HTH-TYPE TRANSCRIPTIONAL REGULATOR RV0890C-RELATED"/>
    <property type="match status" value="1"/>
</dbReference>
<dbReference type="Gene3D" id="3.40.50.300">
    <property type="entry name" value="P-loop containing nucleotide triphosphate hydrolases"/>
    <property type="match status" value="1"/>
</dbReference>
<accession>A0A6L9S456</accession>
<dbReference type="Pfam" id="PF25872">
    <property type="entry name" value="HTH_77"/>
    <property type="match status" value="1"/>
</dbReference>
<dbReference type="PROSITE" id="PS51755">
    <property type="entry name" value="OMPR_PHOB"/>
    <property type="match status" value="1"/>
</dbReference>
<dbReference type="GO" id="GO:0006355">
    <property type="term" value="P:regulation of DNA-templated transcription"/>
    <property type="evidence" value="ECO:0007669"/>
    <property type="project" value="InterPro"/>
</dbReference>
<dbReference type="InterPro" id="IPR011990">
    <property type="entry name" value="TPR-like_helical_dom_sf"/>
</dbReference>
<dbReference type="GO" id="GO:0000160">
    <property type="term" value="P:phosphorelay signal transduction system"/>
    <property type="evidence" value="ECO:0007669"/>
    <property type="project" value="InterPro"/>
</dbReference>
<dbReference type="AlphaFoldDB" id="A0A6L9S456"/>
<evidence type="ECO:0000256" key="4">
    <source>
        <dbReference type="SAM" id="MobiDB-lite"/>
    </source>
</evidence>
<dbReference type="Pfam" id="PF03704">
    <property type="entry name" value="BTAD"/>
    <property type="match status" value="1"/>
</dbReference>
<dbReference type="PRINTS" id="PR00364">
    <property type="entry name" value="DISEASERSIST"/>
</dbReference>
<evidence type="ECO:0000313" key="7">
    <source>
        <dbReference type="Proteomes" id="UP000475214"/>
    </source>
</evidence>
<evidence type="ECO:0000313" key="6">
    <source>
        <dbReference type="EMBL" id="NED99915.1"/>
    </source>
</evidence>
<dbReference type="InterPro" id="IPR058852">
    <property type="entry name" value="HTH_77"/>
</dbReference>
<dbReference type="InterPro" id="IPR049945">
    <property type="entry name" value="AAA_22"/>
</dbReference>
<organism evidence="6 7">
    <name type="scientific">Phytoactinopolyspora halotolerans</name>
    <dbReference type="NCBI Taxonomy" id="1981512"/>
    <lineage>
        <taxon>Bacteria</taxon>
        <taxon>Bacillati</taxon>
        <taxon>Actinomycetota</taxon>
        <taxon>Actinomycetes</taxon>
        <taxon>Jiangellales</taxon>
        <taxon>Jiangellaceae</taxon>
        <taxon>Phytoactinopolyspora</taxon>
    </lineage>
</organism>
<dbReference type="Gene3D" id="1.10.10.10">
    <property type="entry name" value="Winged helix-like DNA-binding domain superfamily/Winged helix DNA-binding domain"/>
    <property type="match status" value="1"/>
</dbReference>
<dbReference type="Proteomes" id="UP000475214">
    <property type="component" value="Unassembled WGS sequence"/>
</dbReference>
<dbReference type="Pfam" id="PF13401">
    <property type="entry name" value="AAA_22"/>
    <property type="match status" value="1"/>
</dbReference>
<dbReference type="SUPFAM" id="SSF46894">
    <property type="entry name" value="C-terminal effector domain of the bipartite response regulators"/>
    <property type="match status" value="1"/>
</dbReference>
<keyword evidence="7" id="KW-1185">Reference proteome</keyword>
<evidence type="ECO:0000256" key="1">
    <source>
        <dbReference type="ARBA" id="ARBA00005820"/>
    </source>
</evidence>
<proteinExistence type="inferred from homology"/>
<dbReference type="GO" id="GO:0016887">
    <property type="term" value="F:ATP hydrolysis activity"/>
    <property type="evidence" value="ECO:0007669"/>
    <property type="project" value="InterPro"/>
</dbReference>
<feature type="compositionally biased region" description="Low complexity" evidence="4">
    <location>
        <begin position="246"/>
        <end position="260"/>
    </location>
</feature>
<dbReference type="RefSeq" id="WP_163734748.1">
    <property type="nucleotide sequence ID" value="NZ_JAAGOA010000004.1"/>
</dbReference>
<dbReference type="SUPFAM" id="SSF52540">
    <property type="entry name" value="P-loop containing nucleoside triphosphate hydrolases"/>
    <property type="match status" value="1"/>
</dbReference>
<dbReference type="EMBL" id="JAAGOA010000004">
    <property type="protein sequence ID" value="NED99915.1"/>
    <property type="molecule type" value="Genomic_DNA"/>
</dbReference>
<dbReference type="PANTHER" id="PTHR47691">
    <property type="entry name" value="REGULATOR-RELATED"/>
    <property type="match status" value="1"/>
</dbReference>
<dbReference type="Pfam" id="PF00486">
    <property type="entry name" value="Trans_reg_C"/>
    <property type="match status" value="1"/>
</dbReference>
<dbReference type="InterPro" id="IPR005158">
    <property type="entry name" value="BTAD"/>
</dbReference>
<keyword evidence="2 3" id="KW-0238">DNA-binding</keyword>
<comment type="caution">
    <text evidence="6">The sequence shown here is derived from an EMBL/GenBank/DDBJ whole genome shotgun (WGS) entry which is preliminary data.</text>
</comment>
<feature type="compositionally biased region" description="Polar residues" evidence="4">
    <location>
        <begin position="276"/>
        <end position="289"/>
    </location>
</feature>
<dbReference type="SMART" id="SM00862">
    <property type="entry name" value="Trans_reg_C"/>
    <property type="match status" value="1"/>
</dbReference>
<feature type="DNA-binding region" description="OmpR/PhoB-type" evidence="3">
    <location>
        <begin position="1"/>
        <end position="90"/>
    </location>
</feature>
<reference evidence="6 7" key="1">
    <citation type="submission" date="2020-02" db="EMBL/GenBank/DDBJ databases">
        <authorList>
            <person name="Li X.-J."/>
            <person name="Han X.-M."/>
        </authorList>
    </citation>
    <scope>NUCLEOTIDE SEQUENCE [LARGE SCALE GENOMIC DNA]</scope>
    <source>
        <strain evidence="6 7">CCTCC AB 2017055</strain>
    </source>
</reference>
<dbReference type="InterPro" id="IPR036388">
    <property type="entry name" value="WH-like_DNA-bd_sf"/>
</dbReference>
<evidence type="ECO:0000256" key="2">
    <source>
        <dbReference type="ARBA" id="ARBA00023125"/>
    </source>
</evidence>